<dbReference type="GO" id="GO:0032367">
    <property type="term" value="P:intracellular cholesterol transport"/>
    <property type="evidence" value="ECO:0007669"/>
    <property type="project" value="InterPro"/>
</dbReference>
<reference evidence="8 9" key="1">
    <citation type="submission" date="2020-11" db="EMBL/GenBank/DDBJ databases">
        <authorList>
            <person name="Wallbank WR R."/>
            <person name="Pardo Diaz C."/>
            <person name="Kozak K."/>
            <person name="Martin S."/>
            <person name="Jiggins C."/>
            <person name="Moest M."/>
            <person name="Warren A I."/>
            <person name="Generalovic N T."/>
            <person name="Byers J.R.P. K."/>
            <person name="Montejo-Kovacevich G."/>
            <person name="Yen C E."/>
        </authorList>
    </citation>
    <scope>NUCLEOTIDE SEQUENCE [LARGE SCALE GENOMIC DNA]</scope>
</reference>
<dbReference type="InterPro" id="IPR033916">
    <property type="entry name" value="ML_Npc2-like"/>
</dbReference>
<feature type="signal peptide" evidence="6">
    <location>
        <begin position="1"/>
        <end position="22"/>
    </location>
</feature>
<proteinExistence type="inferred from homology"/>
<keyword evidence="5" id="KW-1015">Disulfide bond</keyword>
<protein>
    <recommendedName>
        <fullName evidence="7">MD-2-related lipid-recognition domain-containing protein</fullName>
    </recommendedName>
</protein>
<dbReference type="AlphaFoldDB" id="A0A7R8UU94"/>
<dbReference type="Proteomes" id="UP000594454">
    <property type="component" value="Chromosome 4"/>
</dbReference>
<keyword evidence="4 6" id="KW-0732">Signal</keyword>
<accession>A0A7R8UU94</accession>
<organism evidence="8 9">
    <name type="scientific">Hermetia illucens</name>
    <name type="common">Black soldier fly</name>
    <dbReference type="NCBI Taxonomy" id="343691"/>
    <lineage>
        <taxon>Eukaryota</taxon>
        <taxon>Metazoa</taxon>
        <taxon>Ecdysozoa</taxon>
        <taxon>Arthropoda</taxon>
        <taxon>Hexapoda</taxon>
        <taxon>Insecta</taxon>
        <taxon>Pterygota</taxon>
        <taxon>Neoptera</taxon>
        <taxon>Endopterygota</taxon>
        <taxon>Diptera</taxon>
        <taxon>Brachycera</taxon>
        <taxon>Stratiomyomorpha</taxon>
        <taxon>Stratiomyidae</taxon>
        <taxon>Hermetiinae</taxon>
        <taxon>Hermetia</taxon>
    </lineage>
</organism>
<dbReference type="EMBL" id="LR899012">
    <property type="protein sequence ID" value="CAD7087102.1"/>
    <property type="molecule type" value="Genomic_DNA"/>
</dbReference>
<dbReference type="Gene3D" id="2.60.40.770">
    <property type="match status" value="1"/>
</dbReference>
<feature type="domain" description="MD-2-related lipid-recognition" evidence="7">
    <location>
        <begin position="25"/>
        <end position="149"/>
    </location>
</feature>
<dbReference type="SMART" id="SM00737">
    <property type="entry name" value="ML"/>
    <property type="match status" value="1"/>
</dbReference>
<evidence type="ECO:0000259" key="7">
    <source>
        <dbReference type="SMART" id="SM00737"/>
    </source>
</evidence>
<dbReference type="GO" id="GO:0005576">
    <property type="term" value="C:extracellular region"/>
    <property type="evidence" value="ECO:0007669"/>
    <property type="project" value="UniProtKB-SubCell"/>
</dbReference>
<keyword evidence="3" id="KW-0964">Secreted</keyword>
<dbReference type="PANTHER" id="PTHR11306">
    <property type="entry name" value="NIEMANN PICK TYPE C2 PROTEIN NPC2-RELATED"/>
    <property type="match status" value="1"/>
</dbReference>
<gene>
    <name evidence="8" type="ORF">HERILL_LOCUS9828</name>
</gene>
<evidence type="ECO:0000313" key="9">
    <source>
        <dbReference type="Proteomes" id="UP000594454"/>
    </source>
</evidence>
<dbReference type="Pfam" id="PF02221">
    <property type="entry name" value="E1_DerP2_DerF2"/>
    <property type="match status" value="1"/>
</dbReference>
<name>A0A7R8UU94_HERIL</name>
<dbReference type="InterPro" id="IPR014756">
    <property type="entry name" value="Ig_E-set"/>
</dbReference>
<evidence type="ECO:0000256" key="6">
    <source>
        <dbReference type="SAM" id="SignalP"/>
    </source>
</evidence>
<comment type="subcellular location">
    <subcellularLocation>
        <location evidence="1">Secreted</location>
    </subcellularLocation>
</comment>
<evidence type="ECO:0000256" key="4">
    <source>
        <dbReference type="ARBA" id="ARBA00022729"/>
    </source>
</evidence>
<keyword evidence="9" id="KW-1185">Reference proteome</keyword>
<dbReference type="InParanoid" id="A0A7R8UU94"/>
<evidence type="ECO:0000256" key="3">
    <source>
        <dbReference type="ARBA" id="ARBA00022525"/>
    </source>
</evidence>
<dbReference type="InterPro" id="IPR003172">
    <property type="entry name" value="ML_dom"/>
</dbReference>
<dbReference type="InterPro" id="IPR039670">
    <property type="entry name" value="NPC2-like"/>
</dbReference>
<evidence type="ECO:0000256" key="1">
    <source>
        <dbReference type="ARBA" id="ARBA00004613"/>
    </source>
</evidence>
<sequence>MSYNQRILLAGCLFALISGLCGLDVQDCGSKAGKFSKINIVGCDTSQSACILHRGTNATISIEFVSSGSATAVNTVIHGIINGIPVPFPLKNPDACSNTGINCPLKPDTTYEYQAILPVQKVYPKISLKVKWELQNQDGVDIICLLIPAKIA</sequence>
<evidence type="ECO:0000313" key="8">
    <source>
        <dbReference type="EMBL" id="CAD7087102.1"/>
    </source>
</evidence>
<dbReference type="FunCoup" id="A0A7R8UU94">
    <property type="interactions" value="729"/>
</dbReference>
<feature type="chain" id="PRO_5031151271" description="MD-2-related lipid-recognition domain-containing protein" evidence="6">
    <location>
        <begin position="23"/>
        <end position="152"/>
    </location>
</feature>
<dbReference type="PANTHER" id="PTHR11306:SF68">
    <property type="entry name" value="NPC INTRACELLULAR CHOLESTEROL TRANSPORTER 2"/>
    <property type="match status" value="1"/>
</dbReference>
<dbReference type="GO" id="GO:0032934">
    <property type="term" value="F:sterol binding"/>
    <property type="evidence" value="ECO:0007669"/>
    <property type="project" value="InterPro"/>
</dbReference>
<evidence type="ECO:0000256" key="2">
    <source>
        <dbReference type="ARBA" id="ARBA00006370"/>
    </source>
</evidence>
<dbReference type="SUPFAM" id="SSF81296">
    <property type="entry name" value="E set domains"/>
    <property type="match status" value="1"/>
</dbReference>
<dbReference type="FunFam" id="2.60.40.770:FF:000001">
    <property type="entry name" value="NPC intracellular cholesterol transporter 2"/>
    <property type="match status" value="1"/>
</dbReference>
<comment type="similarity">
    <text evidence="2">Belongs to the NPC2 family.</text>
</comment>
<dbReference type="CDD" id="cd00916">
    <property type="entry name" value="Npc2_like"/>
    <property type="match status" value="1"/>
</dbReference>
<dbReference type="OMA" id="VDIVCVE"/>
<evidence type="ECO:0000256" key="5">
    <source>
        <dbReference type="ARBA" id="ARBA00023157"/>
    </source>
</evidence>
<dbReference type="OrthoDB" id="4937502at2759"/>